<protein>
    <submittedName>
        <fullName evidence="1">Uncharacterized protein</fullName>
    </submittedName>
</protein>
<dbReference type="AlphaFoldDB" id="A0A834L1S3"/>
<sequence length="106" mass="11896">MSRLYGVNFTLTARSSLASTMRTPRRSRASFTLSTTCSSVHSMFSQLQPDIRPLRHFLSHPEPGRASLLIELKSFRIEGLLWPGGSSGLEAQLELLHWALYHNLVA</sequence>
<name>A0A834L1S3_ORYME</name>
<evidence type="ECO:0000313" key="1">
    <source>
        <dbReference type="EMBL" id="KAF6738551.1"/>
    </source>
</evidence>
<accession>A0A834L1S3</accession>
<organism evidence="1 2">
    <name type="scientific">Oryzias melastigma</name>
    <name type="common">Marine medaka</name>
    <dbReference type="NCBI Taxonomy" id="30732"/>
    <lineage>
        <taxon>Eukaryota</taxon>
        <taxon>Metazoa</taxon>
        <taxon>Chordata</taxon>
        <taxon>Craniata</taxon>
        <taxon>Vertebrata</taxon>
        <taxon>Euteleostomi</taxon>
        <taxon>Actinopterygii</taxon>
        <taxon>Neopterygii</taxon>
        <taxon>Teleostei</taxon>
        <taxon>Neoteleostei</taxon>
        <taxon>Acanthomorphata</taxon>
        <taxon>Ovalentaria</taxon>
        <taxon>Atherinomorphae</taxon>
        <taxon>Beloniformes</taxon>
        <taxon>Adrianichthyidae</taxon>
        <taxon>Oryziinae</taxon>
        <taxon>Oryzias</taxon>
    </lineage>
</organism>
<evidence type="ECO:0000313" key="2">
    <source>
        <dbReference type="Proteomes" id="UP000646548"/>
    </source>
</evidence>
<comment type="caution">
    <text evidence="1">The sequence shown here is derived from an EMBL/GenBank/DDBJ whole genome shotgun (WGS) entry which is preliminary data.</text>
</comment>
<proteinExistence type="predicted"/>
<reference evidence="1" key="1">
    <citation type="journal article" name="BMC Genomics">
        <title>Long-read sequencing and de novo genome assembly of marine medaka (Oryzias melastigma).</title>
        <authorList>
            <person name="Liang P."/>
            <person name="Saqib H.S.A."/>
            <person name="Ni X."/>
            <person name="Shen Y."/>
        </authorList>
    </citation>
    <scope>NUCLEOTIDE SEQUENCE</scope>
    <source>
        <strain evidence="1">Bigg-433</strain>
    </source>
</reference>
<dbReference type="Proteomes" id="UP000646548">
    <property type="component" value="Unassembled WGS sequence"/>
</dbReference>
<dbReference type="EMBL" id="WKFB01000025">
    <property type="protein sequence ID" value="KAF6738551.1"/>
    <property type="molecule type" value="Genomic_DNA"/>
</dbReference>
<gene>
    <name evidence="1" type="ORF">FQA47_021985</name>
</gene>